<evidence type="ECO:0000256" key="1">
    <source>
        <dbReference type="SAM" id="MobiDB-lite"/>
    </source>
</evidence>
<dbReference type="Proteomes" id="UP000028045">
    <property type="component" value="Unassembled WGS sequence"/>
</dbReference>
<reference evidence="2 3" key="1">
    <citation type="journal article" date="2014" name="BMC Genomics">
        <title>Comparative genome sequencing reveals chemotype-specific gene clusters in the toxigenic black mold Stachybotrys.</title>
        <authorList>
            <person name="Semeiks J."/>
            <person name="Borek D."/>
            <person name="Otwinowski Z."/>
            <person name="Grishin N.V."/>
        </authorList>
    </citation>
    <scope>NUCLEOTIDE SEQUENCE [LARGE SCALE GENOMIC DNA]</scope>
    <source>
        <strain evidence="3">CBS 109288 / IBT 7711</strain>
    </source>
</reference>
<protein>
    <submittedName>
        <fullName evidence="2">Uncharacterized protein</fullName>
    </submittedName>
</protein>
<gene>
    <name evidence="2" type="ORF">S7711_11524</name>
</gene>
<keyword evidence="3" id="KW-1185">Reference proteome</keyword>
<organism evidence="2 3">
    <name type="scientific">Stachybotrys chartarum (strain CBS 109288 / IBT 7711)</name>
    <name type="common">Toxic black mold</name>
    <name type="synonym">Stilbospora chartarum</name>
    <dbReference type="NCBI Taxonomy" id="1280523"/>
    <lineage>
        <taxon>Eukaryota</taxon>
        <taxon>Fungi</taxon>
        <taxon>Dikarya</taxon>
        <taxon>Ascomycota</taxon>
        <taxon>Pezizomycotina</taxon>
        <taxon>Sordariomycetes</taxon>
        <taxon>Hypocreomycetidae</taxon>
        <taxon>Hypocreales</taxon>
        <taxon>Stachybotryaceae</taxon>
        <taxon>Stachybotrys</taxon>
    </lineage>
</organism>
<proteinExistence type="predicted"/>
<feature type="region of interest" description="Disordered" evidence="1">
    <location>
        <begin position="30"/>
        <end position="57"/>
    </location>
</feature>
<sequence length="119" mass="12659">MSTSSDEKSDMETTLPSIKEILVSIDRKRADVESHDNASGMSFAPTSVPPLAPKSQTAHDMAAAASLVNGSQPAPLIDTLWPVRIPLSSMASTSHGCSMHNSIAEIDDRDGIMPQRSLI</sequence>
<accession>A0A084AZS0</accession>
<dbReference type="HOGENOM" id="CLU_2062982_0_0_1"/>
<dbReference type="AlphaFoldDB" id="A0A084AZS0"/>
<evidence type="ECO:0000313" key="3">
    <source>
        <dbReference type="Proteomes" id="UP000028045"/>
    </source>
</evidence>
<evidence type="ECO:0000313" key="2">
    <source>
        <dbReference type="EMBL" id="KEY70799.1"/>
    </source>
</evidence>
<dbReference type="EMBL" id="KL648420">
    <property type="protein sequence ID" value="KEY70799.1"/>
    <property type="molecule type" value="Genomic_DNA"/>
</dbReference>
<name>A0A084AZS0_STACB</name>